<dbReference type="SMART" id="SM00271">
    <property type="entry name" value="DnaJ"/>
    <property type="match status" value="1"/>
</dbReference>
<sequence>MARPPSSKRAFAPDPQAPDQCCDQPGCQERAGFKAPRGPDRLRDYYWFCLDHVRQYNARWNYYQGMTAAEVEASLRSDTAWDRPSWKFGTMGGTDPGAIHDPLDIMGGGGRARTQQPNPDATPLGLALPLATLALDWPVTWEEVQSRYRAQARRHHPDLNPGDPLAAQRFKQVGEAYQRLKAHFRPAADKA</sequence>
<dbReference type="KEGG" id="swf:E3E12_00645"/>
<feature type="domain" description="J" evidence="2">
    <location>
        <begin position="128"/>
        <end position="191"/>
    </location>
</feature>
<dbReference type="Proteomes" id="UP000318709">
    <property type="component" value="Chromosome"/>
</dbReference>
<dbReference type="CDD" id="cd06257">
    <property type="entry name" value="DnaJ"/>
    <property type="match status" value="1"/>
</dbReference>
<gene>
    <name evidence="3" type="ORF">E3E12_00645</name>
</gene>
<dbReference type="InterPro" id="IPR036869">
    <property type="entry name" value="J_dom_sf"/>
</dbReference>
<dbReference type="InterPro" id="IPR001623">
    <property type="entry name" value="DnaJ_domain"/>
</dbReference>
<dbReference type="Pfam" id="PF00226">
    <property type="entry name" value="DnaJ"/>
    <property type="match status" value="1"/>
</dbReference>
<dbReference type="RefSeq" id="WP_141442596.1">
    <property type="nucleotide sequence ID" value="NZ_CP038231.1"/>
</dbReference>
<reference evidence="3 4" key="1">
    <citation type="submission" date="2019-03" db="EMBL/GenBank/DDBJ databases">
        <title>The complete genome sequence of Swingsia_sp. F3b2 LMG30590(T).</title>
        <authorList>
            <person name="Chua K.-O."/>
            <person name="Chan K.-G."/>
            <person name="See-Too W.-S."/>
        </authorList>
    </citation>
    <scope>NUCLEOTIDE SEQUENCE [LARGE SCALE GENOMIC DNA]</scope>
    <source>
        <strain evidence="3 4">F3b2</strain>
    </source>
</reference>
<proteinExistence type="predicted"/>
<organism evidence="3 4">
    <name type="scientific">Formicincola oecophyllae</name>
    <dbReference type="NCBI Taxonomy" id="2558361"/>
    <lineage>
        <taxon>Bacteria</taxon>
        <taxon>Pseudomonadati</taxon>
        <taxon>Pseudomonadota</taxon>
        <taxon>Alphaproteobacteria</taxon>
        <taxon>Acetobacterales</taxon>
        <taxon>Acetobacteraceae</taxon>
        <taxon>Formicincola</taxon>
    </lineage>
</organism>
<dbReference type="Gene3D" id="1.10.287.110">
    <property type="entry name" value="DnaJ domain"/>
    <property type="match status" value="1"/>
</dbReference>
<name>A0A4Y6U708_9PROT</name>
<evidence type="ECO:0000259" key="2">
    <source>
        <dbReference type="PROSITE" id="PS50076"/>
    </source>
</evidence>
<protein>
    <submittedName>
        <fullName evidence="3">J domain-containing protein</fullName>
    </submittedName>
</protein>
<dbReference type="PROSITE" id="PS50076">
    <property type="entry name" value="DNAJ_2"/>
    <property type="match status" value="1"/>
</dbReference>
<dbReference type="EMBL" id="CP038231">
    <property type="protein sequence ID" value="QDH12954.1"/>
    <property type="molecule type" value="Genomic_DNA"/>
</dbReference>
<evidence type="ECO:0000256" key="1">
    <source>
        <dbReference type="SAM" id="MobiDB-lite"/>
    </source>
</evidence>
<accession>A0A4Y6U708</accession>
<evidence type="ECO:0000313" key="4">
    <source>
        <dbReference type="Proteomes" id="UP000318709"/>
    </source>
</evidence>
<dbReference type="OrthoDB" id="9786294at2"/>
<feature type="region of interest" description="Disordered" evidence="1">
    <location>
        <begin position="1"/>
        <end position="25"/>
    </location>
</feature>
<dbReference type="AlphaFoldDB" id="A0A4Y6U708"/>
<dbReference type="SUPFAM" id="SSF46565">
    <property type="entry name" value="Chaperone J-domain"/>
    <property type="match status" value="1"/>
</dbReference>
<keyword evidence="4" id="KW-1185">Reference proteome</keyword>
<dbReference type="PRINTS" id="PR00625">
    <property type="entry name" value="JDOMAIN"/>
</dbReference>
<evidence type="ECO:0000313" key="3">
    <source>
        <dbReference type="EMBL" id="QDH12954.1"/>
    </source>
</evidence>